<dbReference type="Gene3D" id="3.30.70.330">
    <property type="match status" value="2"/>
</dbReference>
<dbReference type="Proteomes" id="UP000007800">
    <property type="component" value="Unassembled WGS sequence"/>
</dbReference>
<keyword evidence="9 13" id="KW-0687">Ribonucleoprotein</keyword>
<evidence type="ECO:0000256" key="8">
    <source>
        <dbReference type="ARBA" id="ARBA00023242"/>
    </source>
</evidence>
<comment type="similarity">
    <text evidence="2">Belongs to the RRM U1 A/B'' family.</text>
</comment>
<dbReference type="GeneID" id="9040778"/>
<dbReference type="SMART" id="SM00360">
    <property type="entry name" value="RRM"/>
    <property type="match status" value="2"/>
</dbReference>
<dbReference type="RefSeq" id="XP_002765593.1">
    <property type="nucleotide sequence ID" value="XM_002765547.1"/>
</dbReference>
<keyword evidence="14" id="KW-1185">Reference proteome</keyword>
<dbReference type="CDD" id="cd12247">
    <property type="entry name" value="RRM2_U1A_like"/>
    <property type="match status" value="1"/>
</dbReference>
<feature type="region of interest" description="Disordered" evidence="11">
    <location>
        <begin position="1"/>
        <end position="99"/>
    </location>
</feature>
<feature type="compositionally biased region" description="Pro residues" evidence="11">
    <location>
        <begin position="56"/>
        <end position="72"/>
    </location>
</feature>
<dbReference type="GO" id="GO:0008380">
    <property type="term" value="P:RNA splicing"/>
    <property type="evidence" value="ECO:0007669"/>
    <property type="project" value="UniProtKB-KW"/>
</dbReference>
<name>C5LXY0_PERM5</name>
<proteinExistence type="inferred from homology"/>
<dbReference type="FunCoup" id="C5LXY0">
    <property type="interactions" value="711"/>
</dbReference>
<dbReference type="InterPro" id="IPR012677">
    <property type="entry name" value="Nucleotide-bd_a/b_plait_sf"/>
</dbReference>
<evidence type="ECO:0000256" key="11">
    <source>
        <dbReference type="SAM" id="MobiDB-lite"/>
    </source>
</evidence>
<organism evidence="14">
    <name type="scientific">Perkinsus marinus (strain ATCC 50983 / TXsc)</name>
    <dbReference type="NCBI Taxonomy" id="423536"/>
    <lineage>
        <taxon>Eukaryota</taxon>
        <taxon>Sar</taxon>
        <taxon>Alveolata</taxon>
        <taxon>Perkinsozoa</taxon>
        <taxon>Perkinsea</taxon>
        <taxon>Perkinsida</taxon>
        <taxon>Perkinsidae</taxon>
        <taxon>Perkinsus</taxon>
    </lineage>
</organism>
<dbReference type="AlphaFoldDB" id="C5LXY0"/>
<evidence type="ECO:0000256" key="3">
    <source>
        <dbReference type="ARBA" id="ARBA00022664"/>
    </source>
</evidence>
<keyword evidence="3" id="KW-0507">mRNA processing</keyword>
<keyword evidence="7" id="KW-0508">mRNA splicing</keyword>
<gene>
    <name evidence="13" type="ORF">Pmar_PMAR013656</name>
</gene>
<comment type="subcellular location">
    <subcellularLocation>
        <location evidence="1">Nucleus</location>
    </subcellularLocation>
</comment>
<dbReference type="PANTHER" id="PTHR10501">
    <property type="entry name" value="U1 SMALL NUCLEAR RIBONUCLEOPROTEIN A/U2 SMALL NUCLEAR RIBONUCLEOPROTEIN B"/>
    <property type="match status" value="1"/>
</dbReference>
<dbReference type="PROSITE" id="PS50102">
    <property type="entry name" value="RRM"/>
    <property type="match status" value="2"/>
</dbReference>
<dbReference type="EMBL" id="GG686772">
    <property type="protein sequence ID" value="EEQ98310.1"/>
    <property type="molecule type" value="Genomic_DNA"/>
</dbReference>
<keyword evidence="5" id="KW-0677">Repeat</keyword>
<keyword evidence="8" id="KW-0539">Nucleus</keyword>
<dbReference type="GO" id="GO:0003723">
    <property type="term" value="F:RNA binding"/>
    <property type="evidence" value="ECO:0007669"/>
    <property type="project" value="UniProtKB-UniRule"/>
</dbReference>
<feature type="compositionally biased region" description="Polar residues" evidence="11">
    <location>
        <begin position="87"/>
        <end position="97"/>
    </location>
</feature>
<dbReference type="GO" id="GO:0005681">
    <property type="term" value="C:spliceosomal complex"/>
    <property type="evidence" value="ECO:0007669"/>
    <property type="project" value="UniProtKB-KW"/>
</dbReference>
<evidence type="ECO:0000256" key="5">
    <source>
        <dbReference type="ARBA" id="ARBA00022737"/>
    </source>
</evidence>
<evidence type="ECO:0000256" key="1">
    <source>
        <dbReference type="ARBA" id="ARBA00004123"/>
    </source>
</evidence>
<dbReference type="OrthoDB" id="277802at2759"/>
<evidence type="ECO:0000256" key="10">
    <source>
        <dbReference type="PROSITE-ProRule" id="PRU00176"/>
    </source>
</evidence>
<dbReference type="Pfam" id="PF00076">
    <property type="entry name" value="RRM_1"/>
    <property type="match status" value="2"/>
</dbReference>
<feature type="domain" description="RRM" evidence="12">
    <location>
        <begin position="328"/>
        <end position="400"/>
    </location>
</feature>
<dbReference type="GO" id="GO:0006397">
    <property type="term" value="P:mRNA processing"/>
    <property type="evidence" value="ECO:0007669"/>
    <property type="project" value="UniProtKB-KW"/>
</dbReference>
<keyword evidence="4" id="KW-0747">Spliceosome</keyword>
<reference evidence="13 14" key="1">
    <citation type="submission" date="2008-07" db="EMBL/GenBank/DDBJ databases">
        <authorList>
            <person name="El-Sayed N."/>
            <person name="Caler E."/>
            <person name="Inman J."/>
            <person name="Amedeo P."/>
            <person name="Hass B."/>
            <person name="Wortman J."/>
        </authorList>
    </citation>
    <scope>NUCLEOTIDE SEQUENCE [LARGE SCALE GENOMIC DNA]</scope>
    <source>
        <strain evidence="14">ATCC 50983 / TXsc</strain>
    </source>
</reference>
<feature type="domain" description="RRM" evidence="12">
    <location>
        <begin position="128"/>
        <end position="207"/>
    </location>
</feature>
<accession>C5LXY0</accession>
<feature type="compositionally biased region" description="Pro residues" evidence="11">
    <location>
        <begin position="18"/>
        <end position="43"/>
    </location>
</feature>
<sequence>MPTPPFMGMPQGSSGKSPAPPPGGLPMPPMGMPGGMMPPPPAGLPSFPGGPGGMLPMPPPGGAFGNMPPPPGFANMMPMPGGFAPPQSGQQGQNIAGSASPEMAKIPLAERLAHDPHERPPDDFPPNETLYINNLNDRVKPEELKKSILELCKPCGTVIDCIAMRSLRRRGQVFVVFSSKKESSSAMKKLQGHSLYSKNMRVSYAKTKSDAIAKKEGTYVRRDKEKLREMRAAAQAKLQPEAAAQAAAAAAAAAAAKAAVPGGPMPGGMQQPTPPNFTGMPSGFQGMPFNIGQQQQPAQQKKLTTAEDFFNTAVSAPKVVQHSNVPNKTLFVENLPPRCTPEKLTAVFKSYPGFEGTRVIAERQVGFIDFSSEFQATMAKNARGDYTMEGQLVKISYARK</sequence>
<dbReference type="CDD" id="cd12246">
    <property type="entry name" value="RRM1_U1A_like"/>
    <property type="match status" value="1"/>
</dbReference>
<dbReference type="InterPro" id="IPR000504">
    <property type="entry name" value="RRM_dom"/>
</dbReference>
<evidence type="ECO:0000256" key="2">
    <source>
        <dbReference type="ARBA" id="ARBA00007243"/>
    </source>
</evidence>
<dbReference type="InParanoid" id="C5LXY0"/>
<evidence type="ECO:0000313" key="13">
    <source>
        <dbReference type="EMBL" id="EEQ98310.1"/>
    </source>
</evidence>
<evidence type="ECO:0000256" key="4">
    <source>
        <dbReference type="ARBA" id="ARBA00022728"/>
    </source>
</evidence>
<evidence type="ECO:0000256" key="9">
    <source>
        <dbReference type="ARBA" id="ARBA00023274"/>
    </source>
</evidence>
<keyword evidence="6 10" id="KW-0694">RNA-binding</keyword>
<evidence type="ECO:0000313" key="14">
    <source>
        <dbReference type="Proteomes" id="UP000007800"/>
    </source>
</evidence>
<evidence type="ECO:0000256" key="7">
    <source>
        <dbReference type="ARBA" id="ARBA00023187"/>
    </source>
</evidence>
<dbReference type="InterPro" id="IPR035979">
    <property type="entry name" value="RBD_domain_sf"/>
</dbReference>
<protein>
    <submittedName>
        <fullName evidence="13">U1 small nuclear ribonucleoprotein A, putative</fullName>
    </submittedName>
</protein>
<dbReference type="FunFam" id="3.30.70.330:FF:000029">
    <property type="entry name" value="U2 small nuclear ribonucleoprotein B"/>
    <property type="match status" value="1"/>
</dbReference>
<dbReference type="GO" id="GO:0030532">
    <property type="term" value="C:small nuclear ribonucleoprotein complex"/>
    <property type="evidence" value="ECO:0007669"/>
    <property type="project" value="UniProtKB-ARBA"/>
</dbReference>
<evidence type="ECO:0000256" key="6">
    <source>
        <dbReference type="ARBA" id="ARBA00022884"/>
    </source>
</evidence>
<dbReference type="FunFam" id="3.30.70.330:FF:000039">
    <property type="entry name" value="U1 small nuclear ribonucleoprotein A"/>
    <property type="match status" value="1"/>
</dbReference>
<evidence type="ECO:0000259" key="12">
    <source>
        <dbReference type="PROSITE" id="PS50102"/>
    </source>
</evidence>
<dbReference type="SUPFAM" id="SSF54928">
    <property type="entry name" value="RNA-binding domain, RBD"/>
    <property type="match status" value="1"/>
</dbReference>